<evidence type="ECO:0000313" key="1">
    <source>
        <dbReference type="EMBL" id="ERL65398.1"/>
    </source>
</evidence>
<accession>U4TU52</accession>
<dbReference type="AlphaFoldDB" id="U4TU52"/>
<keyword evidence="2" id="KW-1185">Reference proteome</keyword>
<dbReference type="EMBL" id="KI271587">
    <property type="protein sequence ID" value="ERL65398.1"/>
    <property type="molecule type" value="Genomic_DNA"/>
</dbReference>
<sequence length="40" mass="4658">MRHLHRYKTHYIHLQKVSKAFCKKIPGQPQTGTPLDANVD</sequence>
<organism evidence="1 2">
    <name type="scientific">Schleiferilactobacillus shenzhenensis LY-73</name>
    <dbReference type="NCBI Taxonomy" id="1231336"/>
    <lineage>
        <taxon>Bacteria</taxon>
        <taxon>Bacillati</taxon>
        <taxon>Bacillota</taxon>
        <taxon>Bacilli</taxon>
        <taxon>Lactobacillales</taxon>
        <taxon>Lactobacillaceae</taxon>
        <taxon>Schleiferilactobacillus</taxon>
    </lineage>
</organism>
<dbReference type="Proteomes" id="UP000030647">
    <property type="component" value="Unassembled WGS sequence"/>
</dbReference>
<name>U4TU52_9LACO</name>
<reference evidence="2" key="1">
    <citation type="journal article" date="2013" name="Genome Announc.">
        <title>Whole-Genome Sequencing of Lactobacillus shenzhenensis Strain LY-73T.</title>
        <authorList>
            <person name="Lin Z."/>
            <person name="Liu Z."/>
            <person name="Yang R."/>
            <person name="Zou Y."/>
            <person name="Wan D."/>
            <person name="Chen J."/>
            <person name="Guo M."/>
            <person name="Zhao J."/>
            <person name="Fang C."/>
            <person name="Yang R."/>
            <person name="Liu F."/>
        </authorList>
    </citation>
    <scope>NUCLEOTIDE SEQUENCE [LARGE SCALE GENOMIC DNA]</scope>
    <source>
        <strain evidence="2">LY-73</strain>
    </source>
</reference>
<dbReference type="HOGENOM" id="CLU_3291711_0_0_9"/>
<proteinExistence type="predicted"/>
<evidence type="ECO:0000313" key="2">
    <source>
        <dbReference type="Proteomes" id="UP000030647"/>
    </source>
</evidence>
<gene>
    <name evidence="1" type="ORF">L248_2797</name>
</gene>
<protein>
    <submittedName>
        <fullName evidence="1">Uncharacterized protein</fullName>
    </submittedName>
</protein>